<proteinExistence type="predicted"/>
<dbReference type="AlphaFoldDB" id="A0A9P5UDN8"/>
<accession>A0A9P5UDN8</accession>
<gene>
    <name evidence="1" type="ORF">BDP27DRAFT_1314893</name>
</gene>
<dbReference type="Proteomes" id="UP000772434">
    <property type="component" value="Unassembled WGS sequence"/>
</dbReference>
<reference evidence="1" key="1">
    <citation type="submission" date="2020-11" db="EMBL/GenBank/DDBJ databases">
        <authorList>
            <consortium name="DOE Joint Genome Institute"/>
            <person name="Ahrendt S."/>
            <person name="Riley R."/>
            <person name="Andreopoulos W."/>
            <person name="Labutti K."/>
            <person name="Pangilinan J."/>
            <person name="Ruiz-Duenas F.J."/>
            <person name="Barrasa J.M."/>
            <person name="Sanchez-Garcia M."/>
            <person name="Camarero S."/>
            <person name="Miyauchi S."/>
            <person name="Serrano A."/>
            <person name="Linde D."/>
            <person name="Babiker R."/>
            <person name="Drula E."/>
            <person name="Ayuso-Fernandez I."/>
            <person name="Pacheco R."/>
            <person name="Padilla G."/>
            <person name="Ferreira P."/>
            <person name="Barriuso J."/>
            <person name="Kellner H."/>
            <person name="Castanera R."/>
            <person name="Alfaro M."/>
            <person name="Ramirez L."/>
            <person name="Pisabarro A.G."/>
            <person name="Kuo A."/>
            <person name="Tritt A."/>
            <person name="Lipzen A."/>
            <person name="He G."/>
            <person name="Yan M."/>
            <person name="Ng V."/>
            <person name="Cullen D."/>
            <person name="Martin F."/>
            <person name="Rosso M.-N."/>
            <person name="Henrissat B."/>
            <person name="Hibbett D."/>
            <person name="Martinez A.T."/>
            <person name="Grigoriev I.V."/>
        </authorList>
    </citation>
    <scope>NUCLEOTIDE SEQUENCE</scope>
    <source>
        <strain evidence="1">AH 40177</strain>
    </source>
</reference>
<protein>
    <submittedName>
        <fullName evidence="1">Uncharacterized protein</fullName>
    </submittedName>
</protein>
<dbReference type="EMBL" id="JADNRY010000009">
    <property type="protein sequence ID" value="KAF9075379.1"/>
    <property type="molecule type" value="Genomic_DNA"/>
</dbReference>
<name>A0A9P5UDN8_9AGAR</name>
<keyword evidence="2" id="KW-1185">Reference proteome</keyword>
<evidence type="ECO:0000313" key="2">
    <source>
        <dbReference type="Proteomes" id="UP000772434"/>
    </source>
</evidence>
<evidence type="ECO:0000313" key="1">
    <source>
        <dbReference type="EMBL" id="KAF9075379.1"/>
    </source>
</evidence>
<sequence>MRLHFDGLQWRLRQFSTCRSFALNTYVDHIHRSQSVRSRNASGISRTLTLKHPVVTNTPVVFI</sequence>
<comment type="caution">
    <text evidence="1">The sequence shown here is derived from an EMBL/GenBank/DDBJ whole genome shotgun (WGS) entry which is preliminary data.</text>
</comment>
<organism evidence="1 2">
    <name type="scientific">Rhodocollybia butyracea</name>
    <dbReference type="NCBI Taxonomy" id="206335"/>
    <lineage>
        <taxon>Eukaryota</taxon>
        <taxon>Fungi</taxon>
        <taxon>Dikarya</taxon>
        <taxon>Basidiomycota</taxon>
        <taxon>Agaricomycotina</taxon>
        <taxon>Agaricomycetes</taxon>
        <taxon>Agaricomycetidae</taxon>
        <taxon>Agaricales</taxon>
        <taxon>Marasmiineae</taxon>
        <taxon>Omphalotaceae</taxon>
        <taxon>Rhodocollybia</taxon>
    </lineage>
</organism>